<evidence type="ECO:0008006" key="4">
    <source>
        <dbReference type="Google" id="ProtNLM"/>
    </source>
</evidence>
<sequence>MPRLAMSVLFLILALTPPAWASQDVSFTVLRDGTPIGHHRVQVQRQGEDTTVTVSIALDVSFGFVPLYSYRHHANEVWRGDRLIALDSRTDDDGEAMAVTVRATADGLMVDGPDGRHLLPPDTVPTSYWNPALVADRPLLDSQYGRLLDIDRQKLALGRWRLAGELNLDIDYDAGGRWSGLWFRHKGSNFAYQPSPVIGGKP</sequence>
<dbReference type="HOGENOM" id="CLU_083030_0_0_5"/>
<dbReference type="KEGG" id="mgy:MGMSRv2__2779"/>
<evidence type="ECO:0000313" key="2">
    <source>
        <dbReference type="EMBL" id="CDK99994.1"/>
    </source>
</evidence>
<dbReference type="eggNOG" id="COG4338">
    <property type="taxonomic scope" value="Bacteria"/>
</dbReference>
<reference evidence="2 3" key="1">
    <citation type="journal article" date="2014" name="Genome Announc.">
        <title>Complete genome sequence of Magnetospirillum gryphiswaldense MSR-1.</title>
        <authorList>
            <person name="Wang X."/>
            <person name="Wang Q."/>
            <person name="Zhang W."/>
            <person name="Wang Y."/>
            <person name="Li L."/>
            <person name="Wen T."/>
            <person name="Zhang T."/>
            <person name="Zhang Y."/>
            <person name="Xu J."/>
            <person name="Hu J."/>
            <person name="Li S."/>
            <person name="Liu L."/>
            <person name="Liu J."/>
            <person name="Jiang W."/>
            <person name="Tian J."/>
            <person name="Li Y."/>
            <person name="Schuler D."/>
            <person name="Wang L."/>
            <person name="Li J."/>
        </authorList>
    </citation>
    <scope>NUCLEOTIDE SEQUENCE [LARGE SCALE GENOMIC DNA]</scope>
    <source>
        <strain evidence="3">DSM 6361 / JCM 21280 / NBRC 15271 / MSR-1</strain>
    </source>
</reference>
<gene>
    <name evidence="2" type="ordered locus">MGMSRv2__2779</name>
</gene>
<dbReference type="InterPro" id="IPR045767">
    <property type="entry name" value="DUF6134"/>
</dbReference>
<dbReference type="EMBL" id="HG794546">
    <property type="protein sequence ID" value="CDK99994.1"/>
    <property type="molecule type" value="Genomic_DNA"/>
</dbReference>
<feature type="signal peptide" evidence="1">
    <location>
        <begin position="1"/>
        <end position="21"/>
    </location>
</feature>
<keyword evidence="1" id="KW-0732">Signal</keyword>
<name>V6F3F9_MAGGM</name>
<feature type="chain" id="PRO_5004745392" description="Secreted protein" evidence="1">
    <location>
        <begin position="22"/>
        <end position="202"/>
    </location>
</feature>
<dbReference type="Proteomes" id="UP000018922">
    <property type="component" value="Chromosome I"/>
</dbReference>
<evidence type="ECO:0000256" key="1">
    <source>
        <dbReference type="SAM" id="SignalP"/>
    </source>
</evidence>
<dbReference type="Pfam" id="PF19630">
    <property type="entry name" value="DUF6134"/>
    <property type="match status" value="1"/>
</dbReference>
<evidence type="ECO:0000313" key="3">
    <source>
        <dbReference type="Proteomes" id="UP000018922"/>
    </source>
</evidence>
<organism evidence="2 3">
    <name type="scientific">Magnetospirillum gryphiswaldense (strain DSM 6361 / JCM 21280 / NBRC 15271 / MSR-1)</name>
    <dbReference type="NCBI Taxonomy" id="431944"/>
    <lineage>
        <taxon>Bacteria</taxon>
        <taxon>Pseudomonadati</taxon>
        <taxon>Pseudomonadota</taxon>
        <taxon>Alphaproteobacteria</taxon>
        <taxon>Rhodospirillales</taxon>
        <taxon>Rhodospirillaceae</taxon>
        <taxon>Magnetospirillum</taxon>
    </lineage>
</organism>
<protein>
    <recommendedName>
        <fullName evidence="4">Secreted protein</fullName>
    </recommendedName>
</protein>
<keyword evidence="3" id="KW-1185">Reference proteome</keyword>
<accession>V6F3F9</accession>
<dbReference type="STRING" id="1430440.MGMSRv2__2779"/>
<dbReference type="AlphaFoldDB" id="V6F3F9"/>
<proteinExistence type="predicted"/>